<sequence length="80" mass="8941">MYRMYKGRIELVPSSVSAPGATVHKRHEGIKVDEREKSLEHAMKDKPLMTGTGEVVNAESSEGMKREVKTEDGKNNETHS</sequence>
<protein>
    <submittedName>
        <fullName evidence="2">Uncharacterized protein</fullName>
    </submittedName>
</protein>
<dbReference type="HOGENOM" id="CLU_2589962_0_0_1"/>
<gene>
    <name evidence="2" type="ORF">GLAREA_05142</name>
</gene>
<dbReference type="AlphaFoldDB" id="S3DFD8"/>
<dbReference type="EMBL" id="KE145353">
    <property type="protein sequence ID" value="EPE35804.1"/>
    <property type="molecule type" value="Genomic_DNA"/>
</dbReference>
<feature type="region of interest" description="Disordered" evidence="1">
    <location>
        <begin position="41"/>
        <end position="80"/>
    </location>
</feature>
<dbReference type="GeneID" id="19464196"/>
<dbReference type="Proteomes" id="UP000016922">
    <property type="component" value="Unassembled WGS sequence"/>
</dbReference>
<keyword evidence="3" id="KW-1185">Reference proteome</keyword>
<evidence type="ECO:0000256" key="1">
    <source>
        <dbReference type="SAM" id="MobiDB-lite"/>
    </source>
</evidence>
<feature type="region of interest" description="Disordered" evidence="1">
    <location>
        <begin position="17"/>
        <end position="36"/>
    </location>
</feature>
<evidence type="ECO:0000313" key="2">
    <source>
        <dbReference type="EMBL" id="EPE35804.1"/>
    </source>
</evidence>
<feature type="compositionally biased region" description="Basic and acidic residues" evidence="1">
    <location>
        <begin position="62"/>
        <end position="80"/>
    </location>
</feature>
<reference evidence="2 3" key="1">
    <citation type="journal article" date="2013" name="BMC Genomics">
        <title>Genomics-driven discovery of the pneumocandin biosynthetic gene cluster in the fungus Glarea lozoyensis.</title>
        <authorList>
            <person name="Chen L."/>
            <person name="Yue Q."/>
            <person name="Zhang X."/>
            <person name="Xiang M."/>
            <person name="Wang C."/>
            <person name="Li S."/>
            <person name="Che Y."/>
            <person name="Ortiz-Lopez F.J."/>
            <person name="Bills G.F."/>
            <person name="Liu X."/>
            <person name="An Z."/>
        </authorList>
    </citation>
    <scope>NUCLEOTIDE SEQUENCE [LARGE SCALE GENOMIC DNA]</scope>
    <source>
        <strain evidence="3">ATCC 20868 / MF5171</strain>
    </source>
</reference>
<proteinExistence type="predicted"/>
<dbReference type="RefSeq" id="XP_008076622.1">
    <property type="nucleotide sequence ID" value="XM_008078431.1"/>
</dbReference>
<name>S3DFD8_GLAL2</name>
<dbReference type="KEGG" id="glz:GLAREA_05142"/>
<accession>S3DFD8</accession>
<evidence type="ECO:0000313" key="3">
    <source>
        <dbReference type="Proteomes" id="UP000016922"/>
    </source>
</evidence>
<organism evidence="2 3">
    <name type="scientific">Glarea lozoyensis (strain ATCC 20868 / MF5171)</name>
    <dbReference type="NCBI Taxonomy" id="1116229"/>
    <lineage>
        <taxon>Eukaryota</taxon>
        <taxon>Fungi</taxon>
        <taxon>Dikarya</taxon>
        <taxon>Ascomycota</taxon>
        <taxon>Pezizomycotina</taxon>
        <taxon>Leotiomycetes</taxon>
        <taxon>Helotiales</taxon>
        <taxon>Helotiaceae</taxon>
        <taxon>Glarea</taxon>
    </lineage>
</organism>